<dbReference type="RefSeq" id="WP_005592639.1">
    <property type="nucleotide sequence ID" value="NZ_AFWE01000018.1"/>
</dbReference>
<reference evidence="2 3" key="1">
    <citation type="journal article" date="2012" name="Int. J. Syst. Evol. Microbiol.">
        <title>Vibrio caribbeanicus sp. nov., isolated from the marine sponge Scleritoderma cyanea.</title>
        <authorList>
            <person name="Hoffmann M."/>
            <person name="Monday S.R."/>
            <person name="Allard M.W."/>
            <person name="Strain E.A."/>
            <person name="Whittaker P."/>
            <person name="Naum M."/>
            <person name="McCarthy P.J."/>
            <person name="Lopez J.V."/>
            <person name="Fischer M."/>
            <person name="Brown E.W."/>
        </authorList>
    </citation>
    <scope>NUCLEOTIDE SEQUENCE [LARGE SCALE GENOMIC DNA]</scope>
    <source>
        <strain evidence="2 3">LMG 19158</strain>
    </source>
</reference>
<gene>
    <name evidence="2" type="ORF">VIS19158_11478</name>
</gene>
<protein>
    <recommendedName>
        <fullName evidence="4">Type II secretion system protein</fullName>
    </recommendedName>
</protein>
<keyword evidence="1" id="KW-0472">Membrane</keyword>
<evidence type="ECO:0000313" key="2">
    <source>
        <dbReference type="EMBL" id="EGU42415.1"/>
    </source>
</evidence>
<organism evidence="2 3">
    <name type="scientific">Vibrio scophthalmi LMG 19158</name>
    <dbReference type="NCBI Taxonomy" id="870967"/>
    <lineage>
        <taxon>Bacteria</taxon>
        <taxon>Pseudomonadati</taxon>
        <taxon>Pseudomonadota</taxon>
        <taxon>Gammaproteobacteria</taxon>
        <taxon>Vibrionales</taxon>
        <taxon>Vibrionaceae</taxon>
        <taxon>Vibrio</taxon>
    </lineage>
</organism>
<evidence type="ECO:0008006" key="4">
    <source>
        <dbReference type="Google" id="ProtNLM"/>
    </source>
</evidence>
<proteinExistence type="predicted"/>
<feature type="transmembrane region" description="Helical" evidence="1">
    <location>
        <begin position="12"/>
        <end position="31"/>
    </location>
</feature>
<name>F9RI83_9VIBR</name>
<sequence length="323" mass="35943">MKGLKKQQGFAMLASMSIVLGVVIVGSMWVAEESAKRRILTNSESFYNRIIYLRTQVHAFVNDRYLEGHRINGAAIFPNRLGALEPKYIPTCTNEDNQKGFCMKVNQTPWGEIGERDYRVVAVPKDDGSGVSHYRAEFDVKLPDKDSVALKFERQTTLAMLAQVPNIFYDDANNILTVRIDRPDKAFAYESLVKRSGDDSTLLGDWDVGGNFAITNAKDVTIKNSNGTQQSVVQGLTKIYTVEHGQWLRKPPCPQGMTLNSTFSITEINTHPTYSLTGLQRAYLIEENATQIRVGLDVGAKHKFSGAGHTLHLGKVTALLQCK</sequence>
<comment type="caution">
    <text evidence="2">The sequence shown here is derived from an EMBL/GenBank/DDBJ whole genome shotgun (WGS) entry which is preliminary data.</text>
</comment>
<evidence type="ECO:0000313" key="3">
    <source>
        <dbReference type="Proteomes" id="UP000004349"/>
    </source>
</evidence>
<evidence type="ECO:0000256" key="1">
    <source>
        <dbReference type="SAM" id="Phobius"/>
    </source>
</evidence>
<accession>F9RI83</accession>
<dbReference type="EMBL" id="AFWE01000018">
    <property type="protein sequence ID" value="EGU42415.1"/>
    <property type="molecule type" value="Genomic_DNA"/>
</dbReference>
<dbReference type="Proteomes" id="UP000004349">
    <property type="component" value="Unassembled WGS sequence"/>
</dbReference>
<keyword evidence="1" id="KW-1133">Transmembrane helix</keyword>
<dbReference type="AlphaFoldDB" id="F9RI83"/>
<dbReference type="eggNOG" id="COG4969">
    <property type="taxonomic scope" value="Bacteria"/>
</dbReference>
<keyword evidence="1" id="KW-0812">Transmembrane</keyword>